<evidence type="ECO:0000256" key="2">
    <source>
        <dbReference type="ARBA" id="ARBA00022741"/>
    </source>
</evidence>
<name>A0A4V1G7G8_9ENTR</name>
<dbReference type="PANTHER" id="PTHR42781:SF4">
    <property type="entry name" value="SPERMIDINE_PUTRESCINE IMPORT ATP-BINDING PROTEIN POTA"/>
    <property type="match status" value="1"/>
</dbReference>
<dbReference type="GO" id="GO:0005524">
    <property type="term" value="F:ATP binding"/>
    <property type="evidence" value="ECO:0007669"/>
    <property type="project" value="UniProtKB-KW"/>
</dbReference>
<dbReference type="InterPro" id="IPR027417">
    <property type="entry name" value="P-loop_NTPase"/>
</dbReference>
<dbReference type="PANTHER" id="PTHR42781">
    <property type="entry name" value="SPERMIDINE/PUTRESCINE IMPORT ATP-BINDING PROTEIN POTA"/>
    <property type="match status" value="1"/>
</dbReference>
<dbReference type="EMBL" id="CP040428">
    <property type="protein sequence ID" value="QCT19597.1"/>
    <property type="molecule type" value="Genomic_DNA"/>
</dbReference>
<keyword evidence="3 5" id="KW-0067">ATP-binding</keyword>
<dbReference type="InterPro" id="IPR003439">
    <property type="entry name" value="ABC_transporter-like_ATP-bd"/>
</dbReference>
<dbReference type="Pfam" id="PF00005">
    <property type="entry name" value="ABC_tran"/>
    <property type="match status" value="1"/>
</dbReference>
<dbReference type="Gene3D" id="3.40.50.300">
    <property type="entry name" value="P-loop containing nucleotide triphosphate hydrolases"/>
    <property type="match status" value="1"/>
</dbReference>
<keyword evidence="2" id="KW-0547">Nucleotide-binding</keyword>
<dbReference type="SMART" id="SM00382">
    <property type="entry name" value="AAA"/>
    <property type="match status" value="1"/>
</dbReference>
<sequence>MLRVDNLSAGVLKPISLRVPAGSVAAICGPSGSGKTTLLKAIAGMISSRGAVEIDGRSVARLPPWRRPCRYLDQQLWLFPWLTLDGHLRLAQYAAGQPLCPLARRQVLVQMEIEHLRDRYPGQISGGERQRAALARALISRPPLLLLDEPFASLDWATRTRLWRVIRELRGGATALVLVTHEPRDAWALAEQCWHLHQGRLLPDCRQTRHY</sequence>
<dbReference type="RefSeq" id="WP_138095479.1">
    <property type="nucleotide sequence ID" value="NZ_CP040428.1"/>
</dbReference>
<dbReference type="InterPro" id="IPR017871">
    <property type="entry name" value="ABC_transporter-like_CS"/>
</dbReference>
<keyword evidence="1" id="KW-0813">Transport</keyword>
<accession>A0A4V1G7G8</accession>
<evidence type="ECO:0000256" key="3">
    <source>
        <dbReference type="ARBA" id="ARBA00022840"/>
    </source>
</evidence>
<protein>
    <submittedName>
        <fullName evidence="5">ATP-binding cassette domain-containing protein</fullName>
    </submittedName>
</protein>
<evidence type="ECO:0000313" key="6">
    <source>
        <dbReference type="Proteomes" id="UP000302163"/>
    </source>
</evidence>
<dbReference type="SUPFAM" id="SSF52540">
    <property type="entry name" value="P-loop containing nucleoside triphosphate hydrolases"/>
    <property type="match status" value="1"/>
</dbReference>
<keyword evidence="6" id="KW-1185">Reference proteome</keyword>
<proteinExistence type="predicted"/>
<feature type="domain" description="ABC transporter" evidence="4">
    <location>
        <begin position="2"/>
        <end position="211"/>
    </location>
</feature>
<gene>
    <name evidence="5" type="ORF">FEM41_07985</name>
</gene>
<evidence type="ECO:0000313" key="5">
    <source>
        <dbReference type="EMBL" id="QCT19597.1"/>
    </source>
</evidence>
<evidence type="ECO:0000256" key="1">
    <source>
        <dbReference type="ARBA" id="ARBA00022448"/>
    </source>
</evidence>
<dbReference type="PROSITE" id="PS00211">
    <property type="entry name" value="ABC_TRANSPORTER_1"/>
    <property type="match status" value="1"/>
</dbReference>
<dbReference type="KEGG" id="izh:FEM41_07985"/>
<dbReference type="Proteomes" id="UP000302163">
    <property type="component" value="Chromosome"/>
</dbReference>
<evidence type="ECO:0000259" key="4">
    <source>
        <dbReference type="PROSITE" id="PS50893"/>
    </source>
</evidence>
<dbReference type="PROSITE" id="PS50893">
    <property type="entry name" value="ABC_TRANSPORTER_2"/>
    <property type="match status" value="1"/>
</dbReference>
<dbReference type="OrthoDB" id="9802264at2"/>
<organism evidence="5 6">
    <name type="scientific">Jejubacter calystegiae</name>
    <dbReference type="NCBI Taxonomy" id="2579935"/>
    <lineage>
        <taxon>Bacteria</taxon>
        <taxon>Pseudomonadati</taxon>
        <taxon>Pseudomonadota</taxon>
        <taxon>Gammaproteobacteria</taxon>
        <taxon>Enterobacterales</taxon>
        <taxon>Enterobacteriaceae</taxon>
        <taxon>Jejubacter</taxon>
    </lineage>
</organism>
<dbReference type="InterPro" id="IPR050093">
    <property type="entry name" value="ABC_SmlMolc_Importer"/>
</dbReference>
<dbReference type="InterPro" id="IPR003593">
    <property type="entry name" value="AAA+_ATPase"/>
</dbReference>
<reference evidence="5 6" key="1">
    <citation type="submission" date="2019-05" db="EMBL/GenBank/DDBJ databases">
        <title>Complete genome sequence of Izhakiella calystegiae KSNA2, an endophyte isolated from beach morning glory (Calystegia soldanella).</title>
        <authorList>
            <person name="Jiang L."/>
            <person name="Jeong J.C."/>
            <person name="Kim C.Y."/>
            <person name="Kim D.H."/>
            <person name="Kim S.W."/>
            <person name="Lee j."/>
        </authorList>
    </citation>
    <scope>NUCLEOTIDE SEQUENCE [LARGE SCALE GENOMIC DNA]</scope>
    <source>
        <strain evidence="5 6">KSNA2</strain>
    </source>
</reference>
<dbReference type="AlphaFoldDB" id="A0A4V1G7G8"/>
<dbReference type="GO" id="GO:0016887">
    <property type="term" value="F:ATP hydrolysis activity"/>
    <property type="evidence" value="ECO:0007669"/>
    <property type="project" value="InterPro"/>
</dbReference>